<reference evidence="6 7" key="1">
    <citation type="submission" date="2013-09" db="EMBL/GenBank/DDBJ databases">
        <title>Genome sequencing of Phaeobacter antarcticus sp. nov. SM1211.</title>
        <authorList>
            <person name="Zhang X.-Y."/>
            <person name="Liu C."/>
            <person name="Chen X.-L."/>
            <person name="Xie B.-B."/>
            <person name="Qin Q.-L."/>
            <person name="Rong J.-C."/>
            <person name="Zhang Y.-Z."/>
        </authorList>
    </citation>
    <scope>NUCLEOTIDE SEQUENCE [LARGE SCALE GENOMIC DNA]</scope>
    <source>
        <strain evidence="6 7">SM1211</strain>
    </source>
</reference>
<dbReference type="RefSeq" id="WP_245875797.1">
    <property type="nucleotide sequence ID" value="NZ_AWWI01000144.1"/>
</dbReference>
<dbReference type="PANTHER" id="PTHR42781:SF4">
    <property type="entry name" value="SPERMIDINE_PUTRESCINE IMPORT ATP-BINDING PROTEIN POTA"/>
    <property type="match status" value="1"/>
</dbReference>
<dbReference type="SUPFAM" id="SSF52540">
    <property type="entry name" value="P-loop containing nucleoside triphosphate hydrolases"/>
    <property type="match status" value="1"/>
</dbReference>
<dbReference type="GO" id="GO:0016887">
    <property type="term" value="F:ATP hydrolysis activity"/>
    <property type="evidence" value="ECO:0007669"/>
    <property type="project" value="InterPro"/>
</dbReference>
<dbReference type="InterPro" id="IPR003593">
    <property type="entry name" value="AAA+_ATPase"/>
</dbReference>
<dbReference type="GO" id="GO:0022857">
    <property type="term" value="F:transmembrane transporter activity"/>
    <property type="evidence" value="ECO:0007669"/>
    <property type="project" value="InterPro"/>
</dbReference>
<dbReference type="Gene3D" id="3.40.50.300">
    <property type="entry name" value="P-loop containing nucleotide triphosphate hydrolases"/>
    <property type="match status" value="1"/>
</dbReference>
<keyword evidence="2" id="KW-0547">Nucleotide-binding</keyword>
<organism evidence="6 7">
    <name type="scientific">Puniceibacterium antarcticum</name>
    <dbReference type="NCBI Taxonomy" id="1206336"/>
    <lineage>
        <taxon>Bacteria</taxon>
        <taxon>Pseudomonadati</taxon>
        <taxon>Pseudomonadota</taxon>
        <taxon>Alphaproteobacteria</taxon>
        <taxon>Rhodobacterales</taxon>
        <taxon>Paracoccaceae</taxon>
        <taxon>Puniceibacterium</taxon>
    </lineage>
</organism>
<evidence type="ECO:0000313" key="6">
    <source>
        <dbReference type="EMBL" id="PIL17935.1"/>
    </source>
</evidence>
<dbReference type="InterPro" id="IPR008995">
    <property type="entry name" value="Mo/tungstate-bd_C_term_dom"/>
</dbReference>
<dbReference type="PROSITE" id="PS50893">
    <property type="entry name" value="ABC_TRANSPORTER_2"/>
    <property type="match status" value="1"/>
</dbReference>
<dbReference type="Pfam" id="PF08402">
    <property type="entry name" value="TOBE_2"/>
    <property type="match status" value="1"/>
</dbReference>
<dbReference type="PANTHER" id="PTHR42781">
    <property type="entry name" value="SPERMIDINE/PUTRESCINE IMPORT ATP-BINDING PROTEIN POTA"/>
    <property type="match status" value="1"/>
</dbReference>
<keyword evidence="3" id="KW-0067">ATP-binding</keyword>
<feature type="domain" description="ABC transporter" evidence="5">
    <location>
        <begin position="28"/>
        <end position="257"/>
    </location>
</feature>
<proteinExistence type="predicted"/>
<sequence length="381" mass="40685">MQMQSVQTPQSNARLADGATSPGDARYLEVSMVRKSFHGVTVMEGMNFHMARGELVSLLGPSGCGKTTLLRVIAGLMSADSGDMVLGPRNITRVPAHKRNISVVFQNYALFPHLTVAENVAFGLKARGDTAGMPTRVAEALALVRMNAFADKAVTGLSGGQQQRVAVARALVVQPDLLLLDEPFSALDRKLRETMQVELKSLLRDRGITAIFVTHDQEEALGVSDRIAVMNGGKIEQFADPSTLYARPKTPFVMDFVGLSLRLSGRVIEHRAASSVIETAQGQIVAPVELPVGSMAVVGVRPELVSAVATSEDAAGTGRNRIQPVLEDAMVLGSKTILHGRAGEGDRVICELSGIRSGFVRGQTVTLDWAVEDTLAYEVAG</sequence>
<evidence type="ECO:0000256" key="1">
    <source>
        <dbReference type="ARBA" id="ARBA00022448"/>
    </source>
</evidence>
<feature type="compositionally biased region" description="Polar residues" evidence="4">
    <location>
        <begin position="1"/>
        <end position="13"/>
    </location>
</feature>
<dbReference type="SMART" id="SM00382">
    <property type="entry name" value="AAA"/>
    <property type="match status" value="1"/>
</dbReference>
<protein>
    <submittedName>
        <fullName evidence="6">ABC transporter</fullName>
    </submittedName>
</protein>
<dbReference type="GO" id="GO:0005524">
    <property type="term" value="F:ATP binding"/>
    <property type="evidence" value="ECO:0007669"/>
    <property type="project" value="UniProtKB-KW"/>
</dbReference>
<accession>A0A2G8R8P9</accession>
<dbReference type="AlphaFoldDB" id="A0A2G8R8P9"/>
<dbReference type="FunFam" id="3.40.50.300:FF:000425">
    <property type="entry name" value="Probable ABC transporter, ATP-binding subunit"/>
    <property type="match status" value="1"/>
</dbReference>
<dbReference type="InterPro" id="IPR050093">
    <property type="entry name" value="ABC_SmlMolc_Importer"/>
</dbReference>
<evidence type="ECO:0000259" key="5">
    <source>
        <dbReference type="PROSITE" id="PS50893"/>
    </source>
</evidence>
<name>A0A2G8R8P9_9RHOB</name>
<evidence type="ECO:0000256" key="3">
    <source>
        <dbReference type="ARBA" id="ARBA00022840"/>
    </source>
</evidence>
<dbReference type="Pfam" id="PF00005">
    <property type="entry name" value="ABC_tran"/>
    <property type="match status" value="1"/>
</dbReference>
<evidence type="ECO:0000313" key="7">
    <source>
        <dbReference type="Proteomes" id="UP000231259"/>
    </source>
</evidence>
<dbReference type="GO" id="GO:0043190">
    <property type="term" value="C:ATP-binding cassette (ABC) transporter complex"/>
    <property type="evidence" value="ECO:0007669"/>
    <property type="project" value="InterPro"/>
</dbReference>
<gene>
    <name evidence="6" type="ORF">P775_22335</name>
</gene>
<dbReference type="InterPro" id="IPR003439">
    <property type="entry name" value="ABC_transporter-like_ATP-bd"/>
</dbReference>
<dbReference type="InterPro" id="IPR027417">
    <property type="entry name" value="P-loop_NTPase"/>
</dbReference>
<feature type="region of interest" description="Disordered" evidence="4">
    <location>
        <begin position="1"/>
        <end position="20"/>
    </location>
</feature>
<dbReference type="PROSITE" id="PS00211">
    <property type="entry name" value="ABC_TRANSPORTER_1"/>
    <property type="match status" value="1"/>
</dbReference>
<evidence type="ECO:0000256" key="2">
    <source>
        <dbReference type="ARBA" id="ARBA00022741"/>
    </source>
</evidence>
<keyword evidence="1" id="KW-0813">Transport</keyword>
<dbReference type="InterPro" id="IPR013611">
    <property type="entry name" value="Transp-assoc_OB_typ2"/>
</dbReference>
<evidence type="ECO:0000256" key="4">
    <source>
        <dbReference type="SAM" id="MobiDB-lite"/>
    </source>
</evidence>
<dbReference type="SUPFAM" id="SSF50331">
    <property type="entry name" value="MOP-like"/>
    <property type="match status" value="1"/>
</dbReference>
<dbReference type="GO" id="GO:0015697">
    <property type="term" value="P:quaternary ammonium group transport"/>
    <property type="evidence" value="ECO:0007669"/>
    <property type="project" value="UniProtKB-ARBA"/>
</dbReference>
<dbReference type="EMBL" id="AWWI01000144">
    <property type="protein sequence ID" value="PIL17935.1"/>
    <property type="molecule type" value="Genomic_DNA"/>
</dbReference>
<comment type="caution">
    <text evidence="6">The sequence shown here is derived from an EMBL/GenBank/DDBJ whole genome shotgun (WGS) entry which is preliminary data.</text>
</comment>
<keyword evidence="7" id="KW-1185">Reference proteome</keyword>
<dbReference type="InterPro" id="IPR017871">
    <property type="entry name" value="ABC_transporter-like_CS"/>
</dbReference>
<dbReference type="Proteomes" id="UP000231259">
    <property type="component" value="Unassembled WGS sequence"/>
</dbReference>